<dbReference type="AlphaFoldDB" id="G5BMF0"/>
<organism evidence="3 4">
    <name type="scientific">Heterocephalus glaber</name>
    <name type="common">Naked mole rat</name>
    <dbReference type="NCBI Taxonomy" id="10181"/>
    <lineage>
        <taxon>Eukaryota</taxon>
        <taxon>Metazoa</taxon>
        <taxon>Chordata</taxon>
        <taxon>Craniata</taxon>
        <taxon>Vertebrata</taxon>
        <taxon>Euteleostomi</taxon>
        <taxon>Mammalia</taxon>
        <taxon>Eutheria</taxon>
        <taxon>Euarchontoglires</taxon>
        <taxon>Glires</taxon>
        <taxon>Rodentia</taxon>
        <taxon>Hystricomorpha</taxon>
        <taxon>Bathyergidae</taxon>
        <taxon>Heterocephalus</taxon>
    </lineage>
</organism>
<protein>
    <recommendedName>
        <fullName evidence="5">Secreted protein</fullName>
    </recommendedName>
</protein>
<dbReference type="InParanoid" id="G5BMF0"/>
<dbReference type="Proteomes" id="UP000006813">
    <property type="component" value="Unassembled WGS sequence"/>
</dbReference>
<evidence type="ECO:0008006" key="5">
    <source>
        <dbReference type="Google" id="ProtNLM"/>
    </source>
</evidence>
<dbReference type="EMBL" id="JH171004">
    <property type="protein sequence ID" value="EHB10461.1"/>
    <property type="molecule type" value="Genomic_DNA"/>
</dbReference>
<keyword evidence="2" id="KW-0732">Signal</keyword>
<sequence>MCLIPVFCSSCVFWATAIPSTIVINNTLRTAHGCSRALFASVSALQRGRGGAQGAQGAERRLPCSVPMAGPAARRGQAQFLRPSMAEPRRGIPHSTRAPTAAASRSAALRPIYRSGAEGR</sequence>
<feature type="chain" id="PRO_5003474510" description="Secreted protein" evidence="2">
    <location>
        <begin position="18"/>
        <end position="120"/>
    </location>
</feature>
<evidence type="ECO:0000256" key="1">
    <source>
        <dbReference type="SAM" id="MobiDB-lite"/>
    </source>
</evidence>
<feature type="region of interest" description="Disordered" evidence="1">
    <location>
        <begin position="83"/>
        <end position="120"/>
    </location>
</feature>
<accession>G5BMF0</accession>
<feature type="signal peptide" evidence="2">
    <location>
        <begin position="1"/>
        <end position="17"/>
    </location>
</feature>
<feature type="compositionally biased region" description="Low complexity" evidence="1">
    <location>
        <begin position="95"/>
        <end position="111"/>
    </location>
</feature>
<reference evidence="3 4" key="1">
    <citation type="journal article" date="2011" name="Nature">
        <title>Genome sequencing reveals insights into physiology and longevity of the naked mole rat.</title>
        <authorList>
            <person name="Kim E.B."/>
            <person name="Fang X."/>
            <person name="Fushan A.A."/>
            <person name="Huang Z."/>
            <person name="Lobanov A.V."/>
            <person name="Han L."/>
            <person name="Marino S.M."/>
            <person name="Sun X."/>
            <person name="Turanov A.A."/>
            <person name="Yang P."/>
            <person name="Yim S.H."/>
            <person name="Zhao X."/>
            <person name="Kasaikina M.V."/>
            <person name="Stoletzki N."/>
            <person name="Peng C."/>
            <person name="Polak P."/>
            <person name="Xiong Z."/>
            <person name="Kiezun A."/>
            <person name="Zhu Y."/>
            <person name="Chen Y."/>
            <person name="Kryukov G.V."/>
            <person name="Zhang Q."/>
            <person name="Peshkin L."/>
            <person name="Yang L."/>
            <person name="Bronson R.T."/>
            <person name="Buffenstein R."/>
            <person name="Wang B."/>
            <person name="Han C."/>
            <person name="Li Q."/>
            <person name="Chen L."/>
            <person name="Zhao W."/>
            <person name="Sunyaev S.R."/>
            <person name="Park T.J."/>
            <person name="Zhang G."/>
            <person name="Wang J."/>
            <person name="Gladyshev V.N."/>
        </authorList>
    </citation>
    <scope>NUCLEOTIDE SEQUENCE [LARGE SCALE GENOMIC DNA]</scope>
</reference>
<evidence type="ECO:0000313" key="4">
    <source>
        <dbReference type="Proteomes" id="UP000006813"/>
    </source>
</evidence>
<evidence type="ECO:0000313" key="3">
    <source>
        <dbReference type="EMBL" id="EHB10461.1"/>
    </source>
</evidence>
<evidence type="ECO:0000256" key="2">
    <source>
        <dbReference type="SAM" id="SignalP"/>
    </source>
</evidence>
<proteinExistence type="predicted"/>
<gene>
    <name evidence="3" type="ORF">GW7_14095</name>
</gene>
<name>G5BMF0_HETGA</name>